<name>A0A8S5Q8U5_9CAUD</name>
<keyword evidence="1" id="KW-0812">Transmembrane</keyword>
<sequence length="142" mass="16571">MFVHQLIIFDIHTIKRCVSYIVCLFKHIFRTPAIISVFITDMIAGLIKIFCIDSFSKQVFPKRITFCHRFSFNLFCSNVLFHINMDFTKPVQGYLIHFFLVFSFIVVAIAIIVYFQIHQGNQYTFRVIASVIAVIFTIFTPG</sequence>
<evidence type="ECO:0000313" key="2">
    <source>
        <dbReference type="EMBL" id="DAE14908.1"/>
    </source>
</evidence>
<protein>
    <submittedName>
        <fullName evidence="2">Uncharacterized protein</fullName>
    </submittedName>
</protein>
<organism evidence="2">
    <name type="scientific">Myoviridae sp. ct1IL4</name>
    <dbReference type="NCBI Taxonomy" id="2825019"/>
    <lineage>
        <taxon>Viruses</taxon>
        <taxon>Duplodnaviria</taxon>
        <taxon>Heunggongvirae</taxon>
        <taxon>Uroviricota</taxon>
        <taxon>Caudoviricetes</taxon>
    </lineage>
</organism>
<evidence type="ECO:0000256" key="1">
    <source>
        <dbReference type="SAM" id="Phobius"/>
    </source>
</evidence>
<feature type="transmembrane region" description="Helical" evidence="1">
    <location>
        <begin position="123"/>
        <end position="140"/>
    </location>
</feature>
<keyword evidence="1" id="KW-0472">Membrane</keyword>
<reference evidence="2" key="1">
    <citation type="journal article" date="2021" name="Proc. Natl. Acad. Sci. U.S.A.">
        <title>A Catalog of Tens of Thousands of Viruses from Human Metagenomes Reveals Hidden Associations with Chronic Diseases.</title>
        <authorList>
            <person name="Tisza M.J."/>
            <person name="Buck C.B."/>
        </authorList>
    </citation>
    <scope>NUCLEOTIDE SEQUENCE</scope>
    <source>
        <strain evidence="2">Ct1IL4</strain>
    </source>
</reference>
<accession>A0A8S5Q8U5</accession>
<feature type="transmembrane region" description="Helical" evidence="1">
    <location>
        <begin position="64"/>
        <end position="83"/>
    </location>
</feature>
<feature type="transmembrane region" description="Helical" evidence="1">
    <location>
        <begin position="33"/>
        <end position="52"/>
    </location>
</feature>
<keyword evidence="1" id="KW-1133">Transmembrane helix</keyword>
<dbReference type="EMBL" id="BK015596">
    <property type="protein sequence ID" value="DAE14908.1"/>
    <property type="molecule type" value="Genomic_DNA"/>
</dbReference>
<proteinExistence type="predicted"/>
<feature type="transmembrane region" description="Helical" evidence="1">
    <location>
        <begin position="95"/>
        <end position="116"/>
    </location>
</feature>